<accession>A0ABX3Y8X7</accession>
<dbReference type="Proteomes" id="UP000194266">
    <property type="component" value="Unassembled WGS sequence"/>
</dbReference>
<evidence type="ECO:0000313" key="1">
    <source>
        <dbReference type="EMBL" id="OSZ56259.1"/>
    </source>
</evidence>
<organism evidence="1 2">
    <name type="scientific">Streptomyces pharetrae CZA14</name>
    <dbReference type="NCBI Taxonomy" id="1144883"/>
    <lineage>
        <taxon>Bacteria</taxon>
        <taxon>Bacillati</taxon>
        <taxon>Actinomycetota</taxon>
        <taxon>Actinomycetes</taxon>
        <taxon>Kitasatosporales</taxon>
        <taxon>Streptomycetaceae</taxon>
        <taxon>Streptomyces</taxon>
    </lineage>
</organism>
<gene>
    <name evidence="1" type="ORF">OQI_33975</name>
</gene>
<comment type="caution">
    <text evidence="1">The sequence shown here is derived from an EMBL/GenBank/DDBJ whole genome shotgun (WGS) entry which is preliminary data.</text>
</comment>
<sequence length="108" mass="11147">MTHRSVPDAALRELARAHGVSTEYVTDRGDRVTVAADTLVAVLASCGVDASTPDAARRALAVRRAADTDRLLPACVVVRAGSTVRLRLPPGAEARVALEDGGECGLAA</sequence>
<keyword evidence="2" id="KW-1185">Reference proteome</keyword>
<feature type="non-terminal residue" evidence="1">
    <location>
        <position position="108"/>
    </location>
</feature>
<dbReference type="EMBL" id="MRYD01000320">
    <property type="protein sequence ID" value="OSZ56259.1"/>
    <property type="molecule type" value="Genomic_DNA"/>
</dbReference>
<proteinExistence type="predicted"/>
<protein>
    <recommendedName>
        <fullName evidence="3">4-alpha-glucanotransferase</fullName>
    </recommendedName>
</protein>
<evidence type="ECO:0008006" key="3">
    <source>
        <dbReference type="Google" id="ProtNLM"/>
    </source>
</evidence>
<evidence type="ECO:0000313" key="2">
    <source>
        <dbReference type="Proteomes" id="UP000194266"/>
    </source>
</evidence>
<reference evidence="1 2" key="1">
    <citation type="submission" date="2016-12" db="EMBL/GenBank/DDBJ databases">
        <title>Genome Mining:The Detection of Biosynthetic Gene Clusters to Aid in the Expression of Curamycin A produced by Streptomyces sp. strain CZA14.</title>
        <authorList>
            <person name="Durrell K.A."/>
            <person name="Kirby B.M."/>
            <person name="Khan W."/>
            <person name="Mthethwa T."/>
            <person name="Le Roes-Hill M."/>
        </authorList>
    </citation>
    <scope>NUCLEOTIDE SEQUENCE [LARGE SCALE GENOMIC DNA]</scope>
    <source>
        <strain evidence="1 2">CZA14</strain>
    </source>
</reference>
<name>A0ABX3Y8X7_9ACTN</name>